<evidence type="ECO:0000313" key="1">
    <source>
        <dbReference type="EMBL" id="CAB4779147.1"/>
    </source>
</evidence>
<name>A0A6J6W905_9ZZZZ</name>
<protein>
    <submittedName>
        <fullName evidence="1">Unannotated protein</fullName>
    </submittedName>
</protein>
<dbReference type="AlphaFoldDB" id="A0A6J6W905"/>
<accession>A0A6J6W905</accession>
<proteinExistence type="predicted"/>
<gene>
    <name evidence="1" type="ORF">UFOPK2925_00746</name>
</gene>
<sequence>MWDPLRVLFIGDLMLKSLRQRSTLSMLAASVIATCAIGASALPSGAAPPTVANPYPQAGMEDKGACFGLSIGAARDSTGSAGLTLTNRAMSIAVKGVATTTAQAAAGEVGGCLFDDALGVHSNAPVVKKFSAKITSSSADCKLEDNDPTERPWIGKVMWSLDSTGDGTVDAKVMGYLRITGVDSDVNEFIWVTGIVTKGDAVGSTISGSLLFAPIFKSRVATSYYSDVPQQTWDVSTPLGTDTAQAVAPGYGFSILNGYYYGNCGRWGEILGQPNVRDLAFGAGLISPLGNTSTGFHFLI</sequence>
<dbReference type="EMBL" id="CAEZZU010000097">
    <property type="protein sequence ID" value="CAB4779147.1"/>
    <property type="molecule type" value="Genomic_DNA"/>
</dbReference>
<organism evidence="1">
    <name type="scientific">freshwater metagenome</name>
    <dbReference type="NCBI Taxonomy" id="449393"/>
    <lineage>
        <taxon>unclassified sequences</taxon>
        <taxon>metagenomes</taxon>
        <taxon>ecological metagenomes</taxon>
    </lineage>
</organism>
<reference evidence="1" key="1">
    <citation type="submission" date="2020-05" db="EMBL/GenBank/DDBJ databases">
        <authorList>
            <person name="Chiriac C."/>
            <person name="Salcher M."/>
            <person name="Ghai R."/>
            <person name="Kavagutti S V."/>
        </authorList>
    </citation>
    <scope>NUCLEOTIDE SEQUENCE</scope>
</reference>